<keyword evidence="5" id="KW-0812">Transmembrane</keyword>
<dbReference type="InterPro" id="IPR029044">
    <property type="entry name" value="Nucleotide-diphossugar_trans"/>
</dbReference>
<keyword evidence="3" id="KW-0328">Glycosyltransferase</keyword>
<keyword evidence="6" id="KW-0448">Lipopolysaccharide biosynthesis</keyword>
<dbReference type="CDD" id="cd04179">
    <property type="entry name" value="DPM_DPG-synthase_like"/>
    <property type="match status" value="1"/>
</dbReference>
<dbReference type="Pfam" id="PF00535">
    <property type="entry name" value="Glycos_transf_2"/>
    <property type="match status" value="1"/>
</dbReference>
<dbReference type="InterPro" id="IPR050256">
    <property type="entry name" value="Glycosyltransferase_2"/>
</dbReference>
<evidence type="ECO:0000256" key="5">
    <source>
        <dbReference type="ARBA" id="ARBA00022692"/>
    </source>
</evidence>
<evidence type="ECO:0000256" key="4">
    <source>
        <dbReference type="ARBA" id="ARBA00022679"/>
    </source>
</evidence>
<dbReference type="SUPFAM" id="SSF53448">
    <property type="entry name" value="Nucleotide-diphospho-sugar transferases"/>
    <property type="match status" value="1"/>
</dbReference>
<gene>
    <name evidence="10" type="ORF">A2Y75_08775</name>
</gene>
<dbReference type="EMBL" id="MELK01000042">
    <property type="protein sequence ID" value="OFW56662.1"/>
    <property type="molecule type" value="Genomic_DNA"/>
</dbReference>
<keyword evidence="2" id="KW-1003">Cell membrane</keyword>
<dbReference type="Proteomes" id="UP000177876">
    <property type="component" value="Unassembled WGS sequence"/>
</dbReference>
<dbReference type="AlphaFoldDB" id="A0A1F2WIJ7"/>
<evidence type="ECO:0000256" key="3">
    <source>
        <dbReference type="ARBA" id="ARBA00022676"/>
    </source>
</evidence>
<evidence type="ECO:0000313" key="11">
    <source>
        <dbReference type="Proteomes" id="UP000177876"/>
    </source>
</evidence>
<dbReference type="PANTHER" id="PTHR48090">
    <property type="entry name" value="UNDECAPRENYL-PHOSPHATE 4-DEOXY-4-FORMAMIDO-L-ARABINOSE TRANSFERASE-RELATED"/>
    <property type="match status" value="1"/>
</dbReference>
<proteinExistence type="inferred from homology"/>
<name>A0A1F2WIJ7_9ACTN</name>
<dbReference type="InterPro" id="IPR001173">
    <property type="entry name" value="Glyco_trans_2-like"/>
</dbReference>
<accession>A0A1F2WIJ7</accession>
<evidence type="ECO:0000256" key="8">
    <source>
        <dbReference type="ARBA" id="ARBA00023136"/>
    </source>
</evidence>
<protein>
    <recommendedName>
        <fullName evidence="9">Glycosyltransferase 2-like domain-containing protein</fullName>
    </recommendedName>
</protein>
<dbReference type="Gene3D" id="3.90.550.10">
    <property type="entry name" value="Spore Coat Polysaccharide Biosynthesis Protein SpsA, Chain A"/>
    <property type="match status" value="1"/>
</dbReference>
<comment type="caution">
    <text evidence="10">The sequence shown here is derived from an EMBL/GenBank/DDBJ whole genome shotgun (WGS) entry which is preliminary data.</text>
</comment>
<comment type="similarity">
    <text evidence="1">Belongs to the glycosyltransferase 2 family.</text>
</comment>
<keyword evidence="4" id="KW-0808">Transferase</keyword>
<dbReference type="STRING" id="1797197.A2Y75_08775"/>
<keyword evidence="7" id="KW-1133">Transmembrane helix</keyword>
<evidence type="ECO:0000313" key="10">
    <source>
        <dbReference type="EMBL" id="OFW56662.1"/>
    </source>
</evidence>
<keyword evidence="8" id="KW-0472">Membrane</keyword>
<evidence type="ECO:0000256" key="1">
    <source>
        <dbReference type="ARBA" id="ARBA00006739"/>
    </source>
</evidence>
<organism evidence="10 11">
    <name type="scientific">Candidatus Solincola sediminis</name>
    <dbReference type="NCBI Taxonomy" id="1797199"/>
    <lineage>
        <taxon>Bacteria</taxon>
        <taxon>Bacillati</taxon>
        <taxon>Actinomycetota</taxon>
        <taxon>Candidatus Geothermincolia</taxon>
        <taxon>Candidatus Geothermincolales</taxon>
        <taxon>Candidatus Geothermincolaceae</taxon>
        <taxon>Candidatus Solincola</taxon>
    </lineage>
</organism>
<evidence type="ECO:0000256" key="7">
    <source>
        <dbReference type="ARBA" id="ARBA00022989"/>
    </source>
</evidence>
<dbReference type="PANTHER" id="PTHR48090:SF3">
    <property type="entry name" value="UNDECAPRENYL-PHOSPHATE 4-DEOXY-4-FORMAMIDO-L-ARABINOSE TRANSFERASE"/>
    <property type="match status" value="1"/>
</dbReference>
<feature type="domain" description="Glycosyltransferase 2-like" evidence="9">
    <location>
        <begin position="2"/>
        <end position="156"/>
    </location>
</feature>
<evidence type="ECO:0000259" key="9">
    <source>
        <dbReference type="Pfam" id="PF00535"/>
    </source>
</evidence>
<dbReference type="GO" id="GO:0005886">
    <property type="term" value="C:plasma membrane"/>
    <property type="evidence" value="ECO:0007669"/>
    <property type="project" value="TreeGrafter"/>
</dbReference>
<reference evidence="10 11" key="1">
    <citation type="journal article" date="2016" name="Nat. Commun.">
        <title>Thousands of microbial genomes shed light on interconnected biogeochemical processes in an aquifer system.</title>
        <authorList>
            <person name="Anantharaman K."/>
            <person name="Brown C.T."/>
            <person name="Hug L.A."/>
            <person name="Sharon I."/>
            <person name="Castelle C.J."/>
            <person name="Probst A.J."/>
            <person name="Thomas B.C."/>
            <person name="Singh A."/>
            <person name="Wilkins M.J."/>
            <person name="Karaoz U."/>
            <person name="Brodie E.L."/>
            <person name="Williams K.H."/>
            <person name="Hubbard S.S."/>
            <person name="Banfield J.F."/>
        </authorList>
    </citation>
    <scope>NUCLEOTIDE SEQUENCE [LARGE SCALE GENOMIC DNA]</scope>
</reference>
<dbReference type="GO" id="GO:0099621">
    <property type="term" value="F:undecaprenyl-phosphate 4-deoxy-4-formamido-L-arabinose transferase activity"/>
    <property type="evidence" value="ECO:0007669"/>
    <property type="project" value="TreeGrafter"/>
</dbReference>
<evidence type="ECO:0000256" key="6">
    <source>
        <dbReference type="ARBA" id="ARBA00022985"/>
    </source>
</evidence>
<evidence type="ECO:0000256" key="2">
    <source>
        <dbReference type="ARBA" id="ARBA00022475"/>
    </source>
</evidence>
<dbReference type="GO" id="GO:0009103">
    <property type="term" value="P:lipopolysaccharide biosynthetic process"/>
    <property type="evidence" value="ECO:0007669"/>
    <property type="project" value="UniProtKB-KW"/>
</dbReference>
<sequence>MSAFFPCYNDAATLEKVVEKALSVLSRISDDFEVIVVDDGSRDGSRAIANELAARHPEVRVVHHEQNRGYGGALKTGIKSSSKDWVFYTDSDGQYDVEDLLKLQPLTGQGDVINGYKAGRNDPWYRVILGSMYNFFIHRMFAIPIRDVDCDFRLMRGNLARSLALRSNGGAICVEMIKGLQAAGATFIEVPVEHHERESGKSQFFKPRNLVVMMGELLSLWWKVVVRRETYVA</sequence>